<feature type="compositionally biased region" description="Basic and acidic residues" evidence="12">
    <location>
        <begin position="2924"/>
        <end position="2938"/>
    </location>
</feature>
<feature type="domain" description="UBA" evidence="13">
    <location>
        <begin position="1439"/>
        <end position="1475"/>
    </location>
</feature>
<feature type="region of interest" description="Disordered" evidence="12">
    <location>
        <begin position="278"/>
        <end position="342"/>
    </location>
</feature>
<feature type="region of interest" description="Disordered" evidence="12">
    <location>
        <begin position="713"/>
        <end position="732"/>
    </location>
</feature>
<evidence type="ECO:0000256" key="12">
    <source>
        <dbReference type="SAM" id="MobiDB-lite"/>
    </source>
</evidence>
<dbReference type="InterPro" id="IPR050409">
    <property type="entry name" value="E3_ubiq-protein_ligase"/>
</dbReference>
<dbReference type="Proteomes" id="UP000799324">
    <property type="component" value="Unassembled WGS sequence"/>
</dbReference>
<dbReference type="InterPro" id="IPR009060">
    <property type="entry name" value="UBA-like_sf"/>
</dbReference>
<dbReference type="InterPro" id="IPR010314">
    <property type="entry name" value="E3_Ub_ligase_DUF913"/>
</dbReference>
<feature type="region of interest" description="Disordered" evidence="12">
    <location>
        <begin position="2000"/>
        <end position="2030"/>
    </location>
</feature>
<feature type="compositionally biased region" description="Acidic residues" evidence="12">
    <location>
        <begin position="2342"/>
        <end position="2358"/>
    </location>
</feature>
<feature type="region of interest" description="Disordered" evidence="12">
    <location>
        <begin position="1918"/>
        <end position="1964"/>
    </location>
</feature>
<dbReference type="PROSITE" id="PS50237">
    <property type="entry name" value="HECT"/>
    <property type="match status" value="1"/>
</dbReference>
<feature type="compositionally biased region" description="Acidic residues" evidence="12">
    <location>
        <begin position="2319"/>
        <end position="2330"/>
    </location>
</feature>
<comment type="catalytic activity">
    <reaction evidence="1">
        <text>S-ubiquitinyl-[E2 ubiquitin-conjugating enzyme]-L-cysteine + [acceptor protein]-L-lysine = [E2 ubiquitin-conjugating enzyme]-L-cysteine + N(6)-ubiquitinyl-[acceptor protein]-L-lysine.</text>
        <dbReference type="EC" id="2.3.2.26"/>
    </reaction>
</comment>
<evidence type="ECO:0000256" key="4">
    <source>
        <dbReference type="ARBA" id="ARBA00012485"/>
    </source>
</evidence>
<dbReference type="GO" id="GO:0005737">
    <property type="term" value="C:cytoplasm"/>
    <property type="evidence" value="ECO:0007669"/>
    <property type="project" value="TreeGrafter"/>
</dbReference>
<evidence type="ECO:0000256" key="6">
    <source>
        <dbReference type="ARBA" id="ARBA00022679"/>
    </source>
</evidence>
<dbReference type="GO" id="GO:0000209">
    <property type="term" value="P:protein polyubiquitination"/>
    <property type="evidence" value="ECO:0007669"/>
    <property type="project" value="TreeGrafter"/>
</dbReference>
<dbReference type="FunFam" id="3.30.2160.10:FF:000001">
    <property type="entry name" value="E3 ubiquitin-protein ligase NEDD4-like"/>
    <property type="match status" value="1"/>
</dbReference>
<accession>A0A6A6THA9</accession>
<sequence length="3954" mass="440508">MKIKKQATSRHESTLSPMISEFVQATATIPLFQIPAHLASFPKLWPFPRGDTYHWIPVLNRFDRILELFNQEYGLADGPQTQPFQRRLLLKGDAEEGSAAQDQGTTDAVLDQLHVAHDGDRELVEQILNFTRLLLENCGNRSLYSSSGHLDKLLNTTSISLVKATLRLSLRLAQRYHAARMRLAPATLHPTLLASHYNLNLDKVQKLAAPIAKGPTSHAPVFATPASKGKEKGFSDRRTETDRTNPADLVGIFALLEPAVKQEFGGVLISYYEPSSLPDDAAGKPSSEQPPSTPTPSRRTSNLRPNQTPRHGQAVLTPDSPTPVFGAEPETGRGTGPKSFDISADTVAKTDIHELLKRGIAELPESVHYELLNKLRIAQAVGTGTAGREAAVAVRLLAIANLGYVHGDKEFFQKVGQQDSDEPRRLQLAYQLSELVHPPGNGDVGVSRELQTFALHTLEALAKHKSKAQDVCAALSVNVNHGVLFYVVRKAVAELGVEEGSGDAQEDEWRDALFSLLNTLPTSQARTGEGMVSAGLLEILVEVLTLRTKKAERNHPKVLQFLDTFVYNLRDAFSALVGAKGLDIIANLTSYEVESSKKLAEEGTGMPKEYKTQLTDYQIPFYHQQSLRWLFKFMNHMMSHTGGNFDRLMRNLIDSPQLLSGLRTVLSNAPIYGATVWSMAVNILTSFIHNEPTSYAVIAEAGLSEAFLDTVAQGSVPEPPPTDEDDHSQPVESETLLRSHDYILAPGVLPVAEAISTLPPAFGAICLAEAGMKVFQSSAALQRFFEIFESPAHVKALDVDSEIPNLIGSSFDELVRHHPQLKSKVLACLSNMIKRVVVLCTKKAETEGIGAKLWIEDEDGTIYVAGGRKALLGKWARPDAPKQTPGDVEMQDANDQSSTNDRVTFEQVVDVEDGSKAPTTGQYISVVCRFLSGFFGNHSMCAAYVEADGVESILDFATLPCLSPKFNETHSTSEEFARVVQVLVEQKPHIAVPSIVKRAQQALDCLEPLMLHSGKEAFFASFTQFNPTELKSSPERQDILKHGTEYVKSLVAVHTLVNALTVTFQGQMFSPRNSHNISNQVNLADMYARLVHSLGKLHRSCVWEEIVLQNNMPTEWEKATRIRSSAFGTIEADDVLRIGDSSETPSEFAEASQGQAATVNATNNASSLNQNSARFKNTQTLRYLLSKVPPGIAPFFQSLGKLLLFRRSLEPYQKQCATIVSDQIAQAAIDQLQFEGPKQSASVQDRYAYWIIILTSMSQLMIDNSMDRSVPHALTLILVSFRNLGGMAVLADIFDSFYESALAMVHVPSSELKDDSQRLLNLSLGGIRIILSFYGQIISSKIINESSQTTSMQSRPERDRDRPDFFLAAQFLVELRHAVIKPVQSIWNSELIDKATTSIVKSSISILKTVLDGETEHGAYKNVDKIPKRNKPIVKPWKPRNEEHVARLKEAGFDEDLASEALYRCCDNYNAAREYCQNITQNARASTNPLPTYETELRVPHTASPSRAEVIVPEPAENASVAGSDDSEDSEDSEDPESQSVDMEDANESQETDTPHSEAPPSDSQQQQLTDPSWEFLAYRKRIQAGNAADPVALDDLDEERGNLRKNLIDRSLDILNSHDDVTFELADLISAAVAKASEPATMRTEIGETLVQSLVSLQTGEDLREQGKKIAASAHLLALVIQDKDFYEAIVNELKESFSILLEFIKIFPDHPQDESSPWIGQVLLIIERLLAEDQLPHQIQWTPPTGEEQEEASMEQIPEPIVTLDEKNQLFDAILELLPRIGKDESLALSVTRVLVMLTRTRKIALRLAEKRNIQRLFLMVRQLAGITNEGLRSAFMLVLRHVIEDETIIREIMRTEIQSMFEQRDRRQTDTTGYTRQMHYLALRDPDLFVEVTNEKLALMRFDVNQRPQVLMLKKDESPVAEPDSTVSSIPTDGTIEAEKQPMPNEPKKGPVLERTKTSDLKAPVVESSDGVIHYLLCELLAYKEVDDKLELPKAVMAPSTGTEEQSTTPSEPASSPSSASNVEQTKNDKVEFKADSNPIYIYRCFILKCLAELLQSYNRTKIEFINFSRKADPSATTPSKPRSGVLNYLLSTLVPVGSLNHEGDTAFKKKVATSNCAVDVIVSLCAKTGENKQTVGQQSPYVETESDLLFVRKFVLELALKAFKDASVSDEPLDMKYSRLLSIADIFSKMVSQRSDGQMLGQNAELTPPLKQMAKIMYEKNFITVLTTAIADIDLNFPNAKRAVKYILKPLKWLCAVAVDLSTQYDTSSTPGSSDEYEISSASDDDMVGPTREETPDLFRNSTLGMYETRHESESEPSDDEGDEEMYDEGFADEMEYEEEIDEDVVSDEDEEMGDMGHIEGLPGDPLDVEVVIEDDGEDMLSEDEDGSDEDDEDDQDEDDDDDEDDEMDELDEMDEMEELEDLEEVNGDDENASLADDQEDSWDVDNDDFGGAGGLGPTNLPPALGFVLDQSQPMLEQIDQMRNMEGADLDDFMDEEMQEEEDEDDEEDDYDEEDIVYHPGLEDDDEGVPELDWGFAEPPPAAVRHSGSLRLNPWMFPGGPNDRVLVPAYRSHRPGPGPRLPDEGVNPLLQRAGRSTGRGIDSPFPALRNEGSDWVHAIQGRGPRFSAESPVSFISNLLNAMGQGGTFHQHNGAVHLSLNLPLGLPPPFDPSFRRDYHRSNRDAQMSRTGREDPQSAVAFHKAFTNARWQEEARILYGASAIEKSSRVVNSILKLLVPPAIEAQKKRQAEKDAEAARKLKEEQERKEKQEREEQEAREAKEKEEREQREREAAEAAARAAEDTAQDAAIEEPTPHTEEQAMEGVEAAQPEPGSSAAAGPSEAHSRVTTVVRGREIDITNMGIDLEYLEALPEELREEVLMQQVAEQRSQATQAGENPTDISQEFLDALPPEIREELLQQEAQDRRRREREEARRRSAAATGGTARAEDMDPASFLASLDPQLRQAVLMEQDDDVLRQLPPEISAEARAYGGDRRLNQFNDYLPPGYRRGGDRRGQQDDPSQKKKSRPCVQMLDKSGVATLLRLMFIPQQGSAKASLSHILRNVCENRQNRAEVISILLSILQDGSADVNAVERSFAQLSLRAKQPQQGTDKTPKSVRKANNTLAINPEISPLMVVQQCLQTLWQLTDKNPAVWSFFLTEHETAVGFKSRSNRKGKAKENKATKYPLNALLGLLDRKLIIESSTIMEQLTTLLRVITGPLQVLKKEKDNETAKADDKEETTAAADIQQPAAPAAAIESADVPPQQTPVEDTEMGSAQEGPEDAQTAPAVEGTSSKPEEPKVADDKAKKHRSLVPPEVPENNLRLVAKILAARECNSKVFQETLSVISNLSPIPGAKETFGKELLGIAQDLAQSTLQDLANLTLQVSQAETPTDVQGMALSKFSPASSDQAKLLRALTALDYLFDPTRDNKDKSDGNTADALEPAQKEDILLTLYENSTFGGLWTKLSECLAVIRQRGNMLNIATILLPLIEALMVVCKNTTLKEVPLGKITSKEFALSSPAPENKMENLFFTFTEDHRKILNDLVRQNPKLMSGTFSLLVKNSKVLEFDNKRNYFNRKLHSRANERERHPHPPLQLAVRRDQVFLDSFKSLYYKTADEMKYGKLSIRFHGEEGVDAGGVTREWFQVIARQMFNADYALFLPVASDRTTFHPNANSAINPEHLTFFKFIGRIIGKALYEGRVLDCHFSRAVYKRILGRPVNLKDMETLDLDYYKSLQWMLENDITDIITETFSVDVDVFGVMETVDLIENGRNIPVTEDNKHEYVRLVTEKRLTGAVQEQLDEFLRGFHDIVPEELVSIFSEQELELLISGLPDINVDDWKNNTEYHNYTAASPQIQWFWRAVRSFDKEERAKLLQFVTGTSKVPLNGFKELEGMNGFSRFNIHRDYGSKERLPSSHTCFNQLDLPEYETYEDLRKQLYTAMTAGGEYFGFA</sequence>
<comment type="pathway">
    <text evidence="3">Protein modification; protein ubiquitination.</text>
</comment>
<dbReference type="GO" id="GO:0006511">
    <property type="term" value="P:ubiquitin-dependent protein catabolic process"/>
    <property type="evidence" value="ECO:0007669"/>
    <property type="project" value="TreeGrafter"/>
</dbReference>
<dbReference type="Gene3D" id="3.30.2410.10">
    <property type="entry name" value="Hect, E3 ligase catalytic domain"/>
    <property type="match status" value="1"/>
</dbReference>
<evidence type="ECO:0000313" key="16">
    <source>
        <dbReference type="Proteomes" id="UP000799324"/>
    </source>
</evidence>
<dbReference type="EMBL" id="MU004307">
    <property type="protein sequence ID" value="KAF2659375.1"/>
    <property type="molecule type" value="Genomic_DNA"/>
</dbReference>
<dbReference type="CDD" id="cd00078">
    <property type="entry name" value="HECTc"/>
    <property type="match status" value="1"/>
</dbReference>
<feature type="region of interest" description="Disordered" evidence="12">
    <location>
        <begin position="2999"/>
        <end position="3032"/>
    </location>
</feature>
<feature type="compositionally biased region" description="Basic and acidic residues" evidence="12">
    <location>
        <begin position="2747"/>
        <end position="2797"/>
    </location>
</feature>
<feature type="compositionally biased region" description="Basic and acidic residues" evidence="12">
    <location>
        <begin position="1949"/>
        <end position="1963"/>
    </location>
</feature>
<proteinExistence type="inferred from homology"/>
<keyword evidence="6" id="KW-0808">Transferase</keyword>
<feature type="active site" description="Glycyl thioester intermediate" evidence="11">
    <location>
        <position position="3921"/>
    </location>
</feature>
<reference evidence="15" key="1">
    <citation type="journal article" date="2020" name="Stud. Mycol.">
        <title>101 Dothideomycetes genomes: a test case for predicting lifestyles and emergence of pathogens.</title>
        <authorList>
            <person name="Haridas S."/>
            <person name="Albert R."/>
            <person name="Binder M."/>
            <person name="Bloem J."/>
            <person name="Labutti K."/>
            <person name="Salamov A."/>
            <person name="Andreopoulos B."/>
            <person name="Baker S."/>
            <person name="Barry K."/>
            <person name="Bills G."/>
            <person name="Bluhm B."/>
            <person name="Cannon C."/>
            <person name="Castanera R."/>
            <person name="Culley D."/>
            <person name="Daum C."/>
            <person name="Ezra D."/>
            <person name="Gonzalez J."/>
            <person name="Henrissat B."/>
            <person name="Kuo A."/>
            <person name="Liang C."/>
            <person name="Lipzen A."/>
            <person name="Lutzoni F."/>
            <person name="Magnuson J."/>
            <person name="Mondo S."/>
            <person name="Nolan M."/>
            <person name="Ohm R."/>
            <person name="Pangilinan J."/>
            <person name="Park H.-J."/>
            <person name="Ramirez L."/>
            <person name="Alfaro M."/>
            <person name="Sun H."/>
            <person name="Tritt A."/>
            <person name="Yoshinaga Y."/>
            <person name="Zwiers L.-H."/>
            <person name="Turgeon B."/>
            <person name="Goodwin S."/>
            <person name="Spatafora J."/>
            <person name="Crous P."/>
            <person name="Grigoriev I."/>
        </authorList>
    </citation>
    <scope>NUCLEOTIDE SEQUENCE</scope>
    <source>
        <strain evidence="15">CBS 122681</strain>
    </source>
</reference>
<dbReference type="GO" id="GO:0005634">
    <property type="term" value="C:nucleus"/>
    <property type="evidence" value="ECO:0007669"/>
    <property type="project" value="UniProtKB-SubCell"/>
</dbReference>
<feature type="region of interest" description="Disordered" evidence="12">
    <location>
        <begin position="2924"/>
        <end position="2954"/>
    </location>
</feature>
<keyword evidence="5" id="KW-0813">Transport</keyword>
<organism evidence="15 16">
    <name type="scientific">Lophiostoma macrostomum CBS 122681</name>
    <dbReference type="NCBI Taxonomy" id="1314788"/>
    <lineage>
        <taxon>Eukaryota</taxon>
        <taxon>Fungi</taxon>
        <taxon>Dikarya</taxon>
        <taxon>Ascomycota</taxon>
        <taxon>Pezizomycotina</taxon>
        <taxon>Dothideomycetes</taxon>
        <taxon>Pleosporomycetidae</taxon>
        <taxon>Pleosporales</taxon>
        <taxon>Lophiostomataceae</taxon>
        <taxon>Lophiostoma</taxon>
    </lineage>
</organism>
<feature type="compositionally biased region" description="Acidic residues" evidence="12">
    <location>
        <begin position="2371"/>
        <end position="2453"/>
    </location>
</feature>
<feature type="compositionally biased region" description="Polar residues" evidence="12">
    <location>
        <begin position="2268"/>
        <end position="2277"/>
    </location>
</feature>
<keyword evidence="8" id="KW-0509">mRNA transport</keyword>
<dbReference type="PANTHER" id="PTHR11254">
    <property type="entry name" value="HECT DOMAIN UBIQUITIN-PROTEIN LIGASE"/>
    <property type="match status" value="1"/>
</dbReference>
<feature type="region of interest" description="Disordered" evidence="12">
    <location>
        <begin position="3230"/>
        <end position="3316"/>
    </location>
</feature>
<evidence type="ECO:0000259" key="13">
    <source>
        <dbReference type="PROSITE" id="PS50030"/>
    </source>
</evidence>
<dbReference type="EC" id="2.3.2.26" evidence="4"/>
<dbReference type="Gene3D" id="3.90.1750.10">
    <property type="entry name" value="Hect, E3 ligase catalytic domains"/>
    <property type="match status" value="1"/>
</dbReference>
<evidence type="ECO:0000256" key="7">
    <source>
        <dbReference type="ARBA" id="ARBA00022786"/>
    </source>
</evidence>
<feature type="region of interest" description="Disordered" evidence="12">
    <location>
        <begin position="877"/>
        <end position="899"/>
    </location>
</feature>
<feature type="compositionally biased region" description="Basic and acidic residues" evidence="12">
    <location>
        <begin position="2676"/>
        <end position="2686"/>
    </location>
</feature>
<dbReference type="GO" id="GO:0051028">
    <property type="term" value="P:mRNA transport"/>
    <property type="evidence" value="ECO:0007669"/>
    <property type="project" value="UniProtKB-KW"/>
</dbReference>
<name>A0A6A6THA9_9PLEO</name>
<dbReference type="InterPro" id="IPR010309">
    <property type="entry name" value="E3_Ub_ligase_DUF908"/>
</dbReference>
<dbReference type="PROSITE" id="PS50030">
    <property type="entry name" value="UBA"/>
    <property type="match status" value="1"/>
</dbReference>
<feature type="region of interest" description="Disordered" evidence="12">
    <location>
        <begin position="1497"/>
        <end position="1570"/>
    </location>
</feature>
<feature type="compositionally biased region" description="Low complexity" evidence="12">
    <location>
        <begin position="3244"/>
        <end position="3263"/>
    </location>
</feature>
<feature type="compositionally biased region" description="Basic and acidic residues" evidence="12">
    <location>
        <begin position="3012"/>
        <end position="3025"/>
    </location>
</feature>
<dbReference type="Pfam" id="PF06025">
    <property type="entry name" value="DUF913"/>
    <property type="match status" value="1"/>
</dbReference>
<dbReference type="Pfam" id="PF00632">
    <property type="entry name" value="HECT"/>
    <property type="match status" value="1"/>
</dbReference>
<dbReference type="InterPro" id="IPR015940">
    <property type="entry name" value="UBA"/>
</dbReference>
<feature type="region of interest" description="Disordered" evidence="12">
    <location>
        <begin position="2491"/>
        <end position="2516"/>
    </location>
</feature>
<protein>
    <recommendedName>
        <fullName evidence="4">HECT-type E3 ubiquitin transferase</fullName>
        <ecNumber evidence="4">2.3.2.26</ecNumber>
    </recommendedName>
</protein>
<feature type="compositionally biased region" description="Low complexity" evidence="12">
    <location>
        <begin position="2829"/>
        <end position="2845"/>
    </location>
</feature>
<keyword evidence="16" id="KW-1185">Reference proteome</keyword>
<dbReference type="SMART" id="SM00119">
    <property type="entry name" value="HECTc"/>
    <property type="match status" value="1"/>
</dbReference>
<dbReference type="InterPro" id="IPR035983">
    <property type="entry name" value="Hect_E3_ubiquitin_ligase"/>
</dbReference>
<feature type="compositionally biased region" description="Acidic residues" evidence="12">
    <location>
        <begin position="2492"/>
        <end position="2516"/>
    </location>
</feature>
<keyword evidence="7 11" id="KW-0833">Ubl conjugation pathway</keyword>
<evidence type="ECO:0000256" key="10">
    <source>
        <dbReference type="ARBA" id="ARBA00034494"/>
    </source>
</evidence>
<feature type="region of interest" description="Disordered" evidence="12">
    <location>
        <begin position="2342"/>
        <end position="2469"/>
    </location>
</feature>
<dbReference type="Pfam" id="PF06012">
    <property type="entry name" value="DUF908"/>
    <property type="match status" value="1"/>
</dbReference>
<feature type="region of interest" description="Disordered" evidence="12">
    <location>
        <begin position="215"/>
        <end position="243"/>
    </location>
</feature>
<comment type="subcellular location">
    <subcellularLocation>
        <location evidence="2">Nucleus</location>
    </subcellularLocation>
</comment>
<feature type="region of interest" description="Disordered" evidence="12">
    <location>
        <begin position="2674"/>
        <end position="2699"/>
    </location>
</feature>
<dbReference type="SUPFAM" id="SSF46934">
    <property type="entry name" value="UBA-like"/>
    <property type="match status" value="1"/>
</dbReference>
<feature type="compositionally biased region" description="Basic and acidic residues" evidence="12">
    <location>
        <begin position="3230"/>
        <end position="3243"/>
    </location>
</feature>
<keyword evidence="9" id="KW-0539">Nucleus</keyword>
<feature type="compositionally biased region" description="Low complexity" evidence="12">
    <location>
        <begin position="285"/>
        <end position="305"/>
    </location>
</feature>
<evidence type="ECO:0000256" key="8">
    <source>
        <dbReference type="ARBA" id="ARBA00022816"/>
    </source>
</evidence>
<feature type="compositionally biased region" description="Acidic residues" evidence="12">
    <location>
        <begin position="1525"/>
        <end position="1551"/>
    </location>
</feature>
<dbReference type="PANTHER" id="PTHR11254:SF67">
    <property type="entry name" value="E3 UBIQUITIN-PROTEIN LIGASE HUWE1"/>
    <property type="match status" value="1"/>
</dbReference>
<evidence type="ECO:0000256" key="3">
    <source>
        <dbReference type="ARBA" id="ARBA00004906"/>
    </source>
</evidence>
<feature type="region of interest" description="Disordered" evidence="12">
    <location>
        <begin position="2268"/>
        <end position="2330"/>
    </location>
</feature>
<gene>
    <name evidence="15" type="ORF">K491DRAFT_689246</name>
</gene>
<feature type="region of interest" description="Disordered" evidence="12">
    <location>
        <begin position="2747"/>
        <end position="2851"/>
    </location>
</feature>
<evidence type="ECO:0000256" key="11">
    <source>
        <dbReference type="PROSITE-ProRule" id="PRU00104"/>
    </source>
</evidence>
<dbReference type="InterPro" id="IPR000569">
    <property type="entry name" value="HECT_dom"/>
</dbReference>
<feature type="compositionally biased region" description="Acidic residues" evidence="12">
    <location>
        <begin position="2279"/>
        <end position="2291"/>
    </location>
</feature>
<dbReference type="Pfam" id="PF14377">
    <property type="entry name" value="UBM"/>
    <property type="match status" value="3"/>
</dbReference>
<dbReference type="SUPFAM" id="SSF56204">
    <property type="entry name" value="Hect, E3 ligase catalytic domain"/>
    <property type="match status" value="1"/>
</dbReference>
<feature type="compositionally biased region" description="Basic and acidic residues" evidence="12">
    <location>
        <begin position="3298"/>
        <end position="3309"/>
    </location>
</feature>
<evidence type="ECO:0000256" key="1">
    <source>
        <dbReference type="ARBA" id="ARBA00000885"/>
    </source>
</evidence>
<dbReference type="FunFam" id="3.30.2410.10:FF:000004">
    <property type="entry name" value="E3 ubiquitin-protein ligase HUWE1, variant"/>
    <property type="match status" value="1"/>
</dbReference>
<evidence type="ECO:0000313" key="15">
    <source>
        <dbReference type="EMBL" id="KAF2659375.1"/>
    </source>
</evidence>
<evidence type="ECO:0000256" key="2">
    <source>
        <dbReference type="ARBA" id="ARBA00004123"/>
    </source>
</evidence>
<comment type="similarity">
    <text evidence="10">Belongs to the UPL family. TOM1/PTR1 subfamily.</text>
</comment>
<dbReference type="OrthoDB" id="8068875at2759"/>
<evidence type="ECO:0000256" key="5">
    <source>
        <dbReference type="ARBA" id="ARBA00022448"/>
    </source>
</evidence>
<dbReference type="Gene3D" id="3.30.2160.10">
    <property type="entry name" value="Hect, E3 ligase catalytic domain"/>
    <property type="match status" value="1"/>
</dbReference>
<evidence type="ECO:0000256" key="9">
    <source>
        <dbReference type="ARBA" id="ARBA00023242"/>
    </source>
</evidence>
<dbReference type="InterPro" id="IPR025527">
    <property type="entry name" value="HUWE1/Rev1_UBM"/>
</dbReference>
<dbReference type="FunFam" id="3.90.1750.10:FF:000003">
    <property type="entry name" value="E3 ubiquitin-protein ligase UPL1"/>
    <property type="match status" value="1"/>
</dbReference>
<feature type="compositionally biased region" description="Basic and acidic residues" evidence="12">
    <location>
        <begin position="228"/>
        <end position="243"/>
    </location>
</feature>
<dbReference type="GO" id="GO:0061630">
    <property type="term" value="F:ubiquitin protein ligase activity"/>
    <property type="evidence" value="ECO:0007669"/>
    <property type="project" value="UniProtKB-EC"/>
</dbReference>
<feature type="compositionally biased region" description="Low complexity" evidence="12">
    <location>
        <begin position="2002"/>
        <end position="2024"/>
    </location>
</feature>
<feature type="domain" description="HECT" evidence="14">
    <location>
        <begin position="3618"/>
        <end position="3954"/>
    </location>
</feature>
<dbReference type="UniPathway" id="UPA00143"/>
<evidence type="ECO:0000259" key="14">
    <source>
        <dbReference type="PROSITE" id="PS50237"/>
    </source>
</evidence>